<keyword evidence="5 11" id="KW-0418">Kinase</keyword>
<dbReference type="SMART" id="SM00220">
    <property type="entry name" value="S_TKc"/>
    <property type="match status" value="1"/>
</dbReference>
<evidence type="ECO:0000259" key="10">
    <source>
        <dbReference type="PROSITE" id="PS50011"/>
    </source>
</evidence>
<dbReference type="PANTHER" id="PTHR24363">
    <property type="entry name" value="SERINE/THREONINE PROTEIN KINASE"/>
    <property type="match status" value="1"/>
</dbReference>
<evidence type="ECO:0000256" key="9">
    <source>
        <dbReference type="PROSITE-ProRule" id="PRU10141"/>
    </source>
</evidence>
<proteinExistence type="predicted"/>
<evidence type="ECO:0000256" key="7">
    <source>
        <dbReference type="ARBA" id="ARBA00047899"/>
    </source>
</evidence>
<dbReference type="SUPFAM" id="SSF56112">
    <property type="entry name" value="Protein kinase-like (PK-like)"/>
    <property type="match status" value="1"/>
</dbReference>
<dbReference type="PROSITE" id="PS50011">
    <property type="entry name" value="PROTEIN_KINASE_DOM"/>
    <property type="match status" value="1"/>
</dbReference>
<dbReference type="PROSITE" id="PS00107">
    <property type="entry name" value="PROTEIN_KINASE_ATP"/>
    <property type="match status" value="1"/>
</dbReference>
<evidence type="ECO:0000256" key="1">
    <source>
        <dbReference type="ARBA" id="ARBA00012513"/>
    </source>
</evidence>
<dbReference type="CDD" id="cd14014">
    <property type="entry name" value="STKc_PknB_like"/>
    <property type="match status" value="1"/>
</dbReference>
<dbReference type="InterPro" id="IPR000719">
    <property type="entry name" value="Prot_kinase_dom"/>
</dbReference>
<evidence type="ECO:0000313" key="12">
    <source>
        <dbReference type="Proteomes" id="UP000267798"/>
    </source>
</evidence>
<dbReference type="Pfam" id="PF00069">
    <property type="entry name" value="Pkinase"/>
    <property type="match status" value="1"/>
</dbReference>
<dbReference type="Proteomes" id="UP000267798">
    <property type="component" value="Unassembled WGS sequence"/>
</dbReference>
<dbReference type="GO" id="GO:0004674">
    <property type="term" value="F:protein serine/threonine kinase activity"/>
    <property type="evidence" value="ECO:0007669"/>
    <property type="project" value="UniProtKB-KW"/>
</dbReference>
<dbReference type="InterPro" id="IPR017441">
    <property type="entry name" value="Protein_kinase_ATP_BS"/>
</dbReference>
<organism evidence="11 12">
    <name type="scientific">Paenibacillus pinisoli</name>
    <dbReference type="NCBI Taxonomy" id="1276110"/>
    <lineage>
        <taxon>Bacteria</taxon>
        <taxon>Bacillati</taxon>
        <taxon>Bacillota</taxon>
        <taxon>Bacilli</taxon>
        <taxon>Bacillales</taxon>
        <taxon>Paenibacillaceae</taxon>
        <taxon>Paenibacillus</taxon>
    </lineage>
</organism>
<comment type="catalytic activity">
    <reaction evidence="7">
        <text>L-threonyl-[protein] + ATP = O-phospho-L-threonyl-[protein] + ADP + H(+)</text>
        <dbReference type="Rhea" id="RHEA:46608"/>
        <dbReference type="Rhea" id="RHEA-COMP:11060"/>
        <dbReference type="Rhea" id="RHEA-COMP:11605"/>
        <dbReference type="ChEBI" id="CHEBI:15378"/>
        <dbReference type="ChEBI" id="CHEBI:30013"/>
        <dbReference type="ChEBI" id="CHEBI:30616"/>
        <dbReference type="ChEBI" id="CHEBI:61977"/>
        <dbReference type="ChEBI" id="CHEBI:456216"/>
        <dbReference type="EC" id="2.7.11.1"/>
    </reaction>
</comment>
<dbReference type="Gene3D" id="1.10.510.10">
    <property type="entry name" value="Transferase(Phosphotransferase) domain 1"/>
    <property type="match status" value="1"/>
</dbReference>
<keyword evidence="2 11" id="KW-0723">Serine/threonine-protein kinase</keyword>
<dbReference type="Gene3D" id="3.30.200.20">
    <property type="entry name" value="Phosphorylase Kinase, domain 1"/>
    <property type="match status" value="1"/>
</dbReference>
<keyword evidence="6 9" id="KW-0067">ATP-binding</keyword>
<keyword evidence="3" id="KW-0808">Transferase</keyword>
<gene>
    <name evidence="11" type="ORF">D3P09_22475</name>
</gene>
<keyword evidence="4 9" id="KW-0547">Nucleotide-binding</keyword>
<dbReference type="PROSITE" id="PS00108">
    <property type="entry name" value="PROTEIN_KINASE_ST"/>
    <property type="match status" value="1"/>
</dbReference>
<evidence type="ECO:0000256" key="5">
    <source>
        <dbReference type="ARBA" id="ARBA00022777"/>
    </source>
</evidence>
<feature type="domain" description="Protein kinase" evidence="10">
    <location>
        <begin position="52"/>
        <end position="304"/>
    </location>
</feature>
<sequence length="571" mass="64568">MCNGKASRKRPADCGWFRDAFFRCEKKETRDMSDHVPGNAQLKNGTIVEERYRVIRVIGQGGMGVVYAVEDMKLEGTVRAMKVTSGSIEQGIYSAEAHTLMKLSHPYLPLITDYFPPRNGSGREVLIMDYIDGDTIAGMLNQSMSGFTFPELVHIGLQLCSALIYLHTRPSAIIHRDLKPSNVMIDRKGNIKLIDFGISRKYKEGQHGDTVKLGTLGFAAPEQRDGRQSDARTDIYGLGALLFYIASNGVRTYDGESGHYRSILAQLPKDYPASFGTVLERMLHPMPMHRYQTMQDVEQALKAFSSQAVLPDDGPKRWDMHMNQLKPALVSVISMSPGAGATMLSITLSMLLGRRGCTVTAAEYYGVQPEWIELLPARSKKDPSDESGMIRYTEFYNRRKKDSNPVHWCVVPSHHLSQNGHDSRLFEQKLRQFGSEINIMDFSSKWHEPDALYWLMESTHVIAVGDPFIAKWQVDHVQRLIELGEKLKGTGGMLHWVANKDVRFRARPEWLSLFPDSPICTVPLLPQDAVLNALWSNKWMTENTVLDYRLSKAMSPLCDKLTRHIDRESSR</sequence>
<keyword evidence="12" id="KW-1185">Reference proteome</keyword>
<evidence type="ECO:0000256" key="8">
    <source>
        <dbReference type="ARBA" id="ARBA00048679"/>
    </source>
</evidence>
<dbReference type="EMBL" id="QXQB01000005">
    <property type="protein sequence ID" value="RJX37736.1"/>
    <property type="molecule type" value="Genomic_DNA"/>
</dbReference>
<evidence type="ECO:0000256" key="2">
    <source>
        <dbReference type="ARBA" id="ARBA00022527"/>
    </source>
</evidence>
<evidence type="ECO:0000313" key="11">
    <source>
        <dbReference type="EMBL" id="RJX37736.1"/>
    </source>
</evidence>
<dbReference type="AlphaFoldDB" id="A0A3A6PDI4"/>
<comment type="catalytic activity">
    <reaction evidence="8">
        <text>L-seryl-[protein] + ATP = O-phospho-L-seryl-[protein] + ADP + H(+)</text>
        <dbReference type="Rhea" id="RHEA:17989"/>
        <dbReference type="Rhea" id="RHEA-COMP:9863"/>
        <dbReference type="Rhea" id="RHEA-COMP:11604"/>
        <dbReference type="ChEBI" id="CHEBI:15378"/>
        <dbReference type="ChEBI" id="CHEBI:29999"/>
        <dbReference type="ChEBI" id="CHEBI:30616"/>
        <dbReference type="ChEBI" id="CHEBI:83421"/>
        <dbReference type="ChEBI" id="CHEBI:456216"/>
        <dbReference type="EC" id="2.7.11.1"/>
    </reaction>
</comment>
<evidence type="ECO:0000256" key="4">
    <source>
        <dbReference type="ARBA" id="ARBA00022741"/>
    </source>
</evidence>
<name>A0A3A6PDI4_9BACL</name>
<dbReference type="GO" id="GO:0005524">
    <property type="term" value="F:ATP binding"/>
    <property type="evidence" value="ECO:0007669"/>
    <property type="project" value="UniProtKB-UniRule"/>
</dbReference>
<dbReference type="OrthoDB" id="9788659at2"/>
<comment type="caution">
    <text evidence="11">The sequence shown here is derived from an EMBL/GenBank/DDBJ whole genome shotgun (WGS) entry which is preliminary data.</text>
</comment>
<feature type="binding site" evidence="9">
    <location>
        <position position="82"/>
    </location>
    <ligand>
        <name>ATP</name>
        <dbReference type="ChEBI" id="CHEBI:30616"/>
    </ligand>
</feature>
<dbReference type="InterPro" id="IPR011009">
    <property type="entry name" value="Kinase-like_dom_sf"/>
</dbReference>
<dbReference type="InterPro" id="IPR008271">
    <property type="entry name" value="Ser/Thr_kinase_AS"/>
</dbReference>
<accession>A0A3A6PDI4</accession>
<evidence type="ECO:0000256" key="6">
    <source>
        <dbReference type="ARBA" id="ARBA00022840"/>
    </source>
</evidence>
<dbReference type="PANTHER" id="PTHR24363:SF0">
    <property type="entry name" value="SERINE_THREONINE KINASE LIKE DOMAIN CONTAINING 1"/>
    <property type="match status" value="1"/>
</dbReference>
<reference evidence="11 12" key="1">
    <citation type="submission" date="2018-09" db="EMBL/GenBank/DDBJ databases">
        <title>Paenibacillus aracenensis nov. sp. isolated from a cave in southern Spain.</title>
        <authorList>
            <person name="Jurado V."/>
            <person name="Gutierrez-Patricio S."/>
            <person name="Gonzalez-Pimentel J.L."/>
            <person name="Miller A.Z."/>
            <person name="Laiz L."/>
            <person name="Saiz-Jimenez C."/>
        </authorList>
    </citation>
    <scope>NUCLEOTIDE SEQUENCE [LARGE SCALE GENOMIC DNA]</scope>
    <source>
        <strain evidence="11 12">JCM 19203</strain>
    </source>
</reference>
<evidence type="ECO:0000256" key="3">
    <source>
        <dbReference type="ARBA" id="ARBA00022679"/>
    </source>
</evidence>
<protein>
    <recommendedName>
        <fullName evidence="1">non-specific serine/threonine protein kinase</fullName>
        <ecNumber evidence="1">2.7.11.1</ecNumber>
    </recommendedName>
</protein>
<dbReference type="EC" id="2.7.11.1" evidence="1"/>